<feature type="compositionally biased region" description="Low complexity" evidence="2">
    <location>
        <begin position="40"/>
        <end position="54"/>
    </location>
</feature>
<feature type="compositionally biased region" description="Low complexity" evidence="2">
    <location>
        <begin position="163"/>
        <end position="173"/>
    </location>
</feature>
<protein>
    <submittedName>
        <fullName evidence="3">Uncharacterized protein</fullName>
    </submittedName>
</protein>
<organism evidence="3 4">
    <name type="scientific">Leptomonas pyrrhocoris</name>
    <name type="common">Firebug parasite</name>
    <dbReference type="NCBI Taxonomy" id="157538"/>
    <lineage>
        <taxon>Eukaryota</taxon>
        <taxon>Discoba</taxon>
        <taxon>Euglenozoa</taxon>
        <taxon>Kinetoplastea</taxon>
        <taxon>Metakinetoplastina</taxon>
        <taxon>Trypanosomatida</taxon>
        <taxon>Trypanosomatidae</taxon>
        <taxon>Leishmaniinae</taxon>
        <taxon>Leptomonas</taxon>
    </lineage>
</organism>
<evidence type="ECO:0000256" key="2">
    <source>
        <dbReference type="SAM" id="MobiDB-lite"/>
    </source>
</evidence>
<keyword evidence="4" id="KW-1185">Reference proteome</keyword>
<sequence>MTQEGRFPPTPAPPSIATGSQSRTNDEMGGITYSVANSVPLQPRQRAAAAQPPQGEMEQMRVELTTEHTTTSAGDATTDDVQFHTETTKDRHSQAELAATARPPPDAPAEKNGASEKTAGQDGHASGADAAGTAPPVPRTRGPGHTPRGARPDSARPPPRPPSRTSSRYGTPRLSHDDAGHPTAEARGRAGTPLVPETQTLRTSQPVRPSMAPSDRSIAFQVEDEMSSLASLSFKVEPAAVDRRKSEVSVDPGTLTENSDIHFSVVPESQVSRPTAGGTRPGAERSPEPNTNTEVSEIRFEVEPPRGSRAPAMTDRAATTSTTSLQFDVESTAGNTRRSSISNFSIDNDEPEPVPVRRVSQKDDDVAVTENVAAAATAPEPEPEEIMTESEERRRAKKAEEERRKKALEERSKYMNVRPWDTNAPSPRGRRTSSQAAAHGRGLQEAEKREHAAQRHKDMNTRPWRTGMATSPRRQISSERQRTPTPEPSAAGGSQRRYRRAKATPASATSSSTSSPVASSSSPRESSMQRAPREIAPPPPAEPVFDEREAAKFITPAPVLKTPLQVIGEEVEAWSETASQQRNLQAILEVMRARERDCVRLSNQQEAQEGVMRKLNKELYAIRDDYVRRNGSDVIGMPLHARRETAPEKGGAAADATAKQTELTAQDYMLLRLYPRPSHQATDYVAMKQQRDGGPTVSVLSDDDMSDGEKGDFAEDLARWRTERQALRKEKARLAHARRDLTFQMRRGSNIKDIKLTQPTSGRGPLDRRASGTETMVDVDGYDKLMDMRISAQKADVEATSAKEQYANLCMVAATMREQHDSNAREVADAQEMQEEAKERYEKALRDIRRSVEEARPLLDKAQSILKQREREAMRSDEENALSELREYSDTILAVRLQADRAAAMADAAGDDEKRMRRASTVRAGPSRTTTPRGSISGSLRPGVSPRNRANSQTYNDDVFARLTGRKSVDLQNGAPAATPKETSSAA</sequence>
<feature type="compositionally biased region" description="Polar residues" evidence="2">
    <location>
        <begin position="332"/>
        <end position="346"/>
    </location>
</feature>
<evidence type="ECO:0000313" key="3">
    <source>
        <dbReference type="EMBL" id="KPA79553.1"/>
    </source>
</evidence>
<feature type="region of interest" description="Disordered" evidence="2">
    <location>
        <begin position="1"/>
        <end position="216"/>
    </location>
</feature>
<feature type="region of interest" description="Disordered" evidence="2">
    <location>
        <begin position="907"/>
        <end position="987"/>
    </location>
</feature>
<proteinExistence type="predicted"/>
<feature type="compositionally biased region" description="Basic and acidic residues" evidence="2">
    <location>
        <begin position="442"/>
        <end position="460"/>
    </location>
</feature>
<accession>A0A0M9G065</accession>
<feature type="compositionally biased region" description="Basic and acidic residues" evidence="2">
    <location>
        <begin position="174"/>
        <end position="188"/>
    </location>
</feature>
<dbReference type="Proteomes" id="UP000037923">
    <property type="component" value="Unassembled WGS sequence"/>
</dbReference>
<dbReference type="AlphaFoldDB" id="A0A0M9G065"/>
<feature type="coiled-coil region" evidence="1">
    <location>
        <begin position="827"/>
        <end position="879"/>
    </location>
</feature>
<feature type="compositionally biased region" description="Low complexity" evidence="2">
    <location>
        <begin position="67"/>
        <end position="80"/>
    </location>
</feature>
<feature type="compositionally biased region" description="Low complexity" evidence="2">
    <location>
        <begin position="503"/>
        <end position="526"/>
    </location>
</feature>
<feature type="compositionally biased region" description="Polar residues" evidence="2">
    <location>
        <begin position="317"/>
        <end position="326"/>
    </location>
</feature>
<dbReference type="EMBL" id="LGTL01000010">
    <property type="protein sequence ID" value="KPA79553.1"/>
    <property type="molecule type" value="Genomic_DNA"/>
</dbReference>
<reference evidence="3 4" key="1">
    <citation type="submission" date="2015-07" db="EMBL/GenBank/DDBJ databases">
        <title>High-quality genome of monoxenous trypanosomatid Leptomonas pyrrhocoris.</title>
        <authorList>
            <person name="Flegontov P."/>
            <person name="Butenko A."/>
            <person name="Firsov S."/>
            <person name="Vlcek C."/>
            <person name="Logacheva M.D."/>
            <person name="Field M."/>
            <person name="Filatov D."/>
            <person name="Flegontova O."/>
            <person name="Gerasimov E."/>
            <person name="Jackson A.P."/>
            <person name="Kelly S."/>
            <person name="Opperdoes F."/>
            <person name="O'Reilly A."/>
            <person name="Votypka J."/>
            <person name="Yurchenko V."/>
            <person name="Lukes J."/>
        </authorList>
    </citation>
    <scope>NUCLEOTIDE SEQUENCE [LARGE SCALE GENOMIC DNA]</scope>
    <source>
        <strain evidence="3">H10</strain>
    </source>
</reference>
<evidence type="ECO:0000256" key="1">
    <source>
        <dbReference type="SAM" id="Coils"/>
    </source>
</evidence>
<dbReference type="GeneID" id="26905659"/>
<evidence type="ECO:0000313" key="4">
    <source>
        <dbReference type="Proteomes" id="UP000037923"/>
    </source>
</evidence>
<keyword evidence="1" id="KW-0175">Coiled coil</keyword>
<dbReference type="OrthoDB" id="273403at2759"/>
<feature type="compositionally biased region" description="Polar residues" evidence="2">
    <location>
        <begin position="927"/>
        <end position="938"/>
    </location>
</feature>
<dbReference type="OMA" id="RHRAKDY"/>
<dbReference type="RefSeq" id="XP_015657992.1">
    <property type="nucleotide sequence ID" value="XM_015803350.1"/>
</dbReference>
<name>A0A0M9G065_LEPPY</name>
<feature type="compositionally biased region" description="Polar residues" evidence="2">
    <location>
        <begin position="197"/>
        <end position="207"/>
    </location>
</feature>
<gene>
    <name evidence="3" type="ORF">ABB37_05369</name>
</gene>
<feature type="compositionally biased region" description="Low complexity" evidence="2">
    <location>
        <begin position="368"/>
        <end position="379"/>
    </location>
</feature>
<feature type="region of interest" description="Disordered" evidence="2">
    <location>
        <begin position="690"/>
        <end position="710"/>
    </location>
</feature>
<feature type="compositionally biased region" description="Basic and acidic residues" evidence="2">
    <location>
        <begin position="296"/>
        <end position="306"/>
    </location>
</feature>
<comment type="caution">
    <text evidence="3">The sequence shown here is derived from an EMBL/GenBank/DDBJ whole genome shotgun (WGS) entry which is preliminary data.</text>
</comment>
<feature type="compositionally biased region" description="Basic and acidic residues" evidence="2">
    <location>
        <begin position="81"/>
        <end position="94"/>
    </location>
</feature>
<dbReference type="VEuPathDB" id="TriTrypDB:LpyrH10_10_1380"/>
<feature type="compositionally biased region" description="Basic and acidic residues" evidence="2">
    <location>
        <begin position="390"/>
        <end position="413"/>
    </location>
</feature>
<feature type="region of interest" description="Disordered" evidence="2">
    <location>
        <begin position="238"/>
        <end position="543"/>
    </location>
</feature>